<dbReference type="EMBL" id="CALNXI010000163">
    <property type="protein sequence ID" value="CAH3020906.1"/>
    <property type="molecule type" value="Genomic_DNA"/>
</dbReference>
<evidence type="ECO:0000313" key="1">
    <source>
        <dbReference type="EMBL" id="CAH3020906.1"/>
    </source>
</evidence>
<accession>A0ABN8LUG5</accession>
<gene>
    <name evidence="1" type="ORF">PEVE_00009163</name>
</gene>
<protein>
    <submittedName>
        <fullName evidence="1">Uncharacterized protein</fullName>
    </submittedName>
</protein>
<organism evidence="1 2">
    <name type="scientific">Porites evermanni</name>
    <dbReference type="NCBI Taxonomy" id="104178"/>
    <lineage>
        <taxon>Eukaryota</taxon>
        <taxon>Metazoa</taxon>
        <taxon>Cnidaria</taxon>
        <taxon>Anthozoa</taxon>
        <taxon>Hexacorallia</taxon>
        <taxon>Scleractinia</taxon>
        <taxon>Fungiina</taxon>
        <taxon>Poritidae</taxon>
        <taxon>Porites</taxon>
    </lineage>
</organism>
<name>A0ABN8LUG5_9CNID</name>
<proteinExistence type="predicted"/>
<keyword evidence="2" id="KW-1185">Reference proteome</keyword>
<sequence>MNLRVFQERNSRSRSPKRYSLNRKIKERKHVDSCEFGTQLLAPVSSQTRVTESRGRANEFPGYQAKRNNEVRNTALSSLQGMLHGQGQKQSWSTSTPIQHFTMPARSPGDFSRIANQFENNMRRKVENQRYVQVPYTHYPLNYGPHFGNFQGIQSIQSQNPLQNGVGLQGNPRPFMQSYITPMQPGTAVHFSHQMTTQSSEAYNAFTAYNNPFGMFWRPN</sequence>
<dbReference type="Proteomes" id="UP001159427">
    <property type="component" value="Unassembled WGS sequence"/>
</dbReference>
<evidence type="ECO:0000313" key="2">
    <source>
        <dbReference type="Proteomes" id="UP001159427"/>
    </source>
</evidence>
<comment type="caution">
    <text evidence="1">The sequence shown here is derived from an EMBL/GenBank/DDBJ whole genome shotgun (WGS) entry which is preliminary data.</text>
</comment>
<reference evidence="1 2" key="1">
    <citation type="submission" date="2022-05" db="EMBL/GenBank/DDBJ databases">
        <authorList>
            <consortium name="Genoscope - CEA"/>
            <person name="William W."/>
        </authorList>
    </citation>
    <scope>NUCLEOTIDE SEQUENCE [LARGE SCALE GENOMIC DNA]</scope>
</reference>